<dbReference type="AlphaFoldDB" id="A0A1Q8QXS9"/>
<accession>A0A1Q8QXS9</accession>
<comment type="caution">
    <text evidence="1">The sequence shown here is derived from an EMBL/GenBank/DDBJ whole genome shotgun (WGS) entry which is preliminary data.</text>
</comment>
<dbReference type="RefSeq" id="WP_075364666.1">
    <property type="nucleotide sequence ID" value="NZ_MLBF01000011.1"/>
</dbReference>
<dbReference type="EMBL" id="MLBF01000011">
    <property type="protein sequence ID" value="OLN32143.1"/>
    <property type="molecule type" value="Genomic_DNA"/>
</dbReference>
<sequence>MICCTVSSPEKPYFSLMMKAPNAIRTSLATGSYQQHAVDGHLGNKGDRFSSYEFIQTVRESSKKLRQFNL</sequence>
<protein>
    <submittedName>
        <fullName evidence="1">Uncharacterized protein</fullName>
    </submittedName>
</protein>
<proteinExistence type="predicted"/>
<dbReference type="Proteomes" id="UP000186102">
    <property type="component" value="Unassembled WGS sequence"/>
</dbReference>
<evidence type="ECO:0000313" key="1">
    <source>
        <dbReference type="EMBL" id="OLN32143.1"/>
    </source>
</evidence>
<name>A0A1Q8QXS9_9FIRM</name>
<gene>
    <name evidence="1" type="ORF">DSOL_2016</name>
</gene>
<organism evidence="1 2">
    <name type="scientific">Desulfosporosinus metallidurans</name>
    <dbReference type="NCBI Taxonomy" id="1888891"/>
    <lineage>
        <taxon>Bacteria</taxon>
        <taxon>Bacillati</taxon>
        <taxon>Bacillota</taxon>
        <taxon>Clostridia</taxon>
        <taxon>Eubacteriales</taxon>
        <taxon>Desulfitobacteriaceae</taxon>
        <taxon>Desulfosporosinus</taxon>
    </lineage>
</organism>
<keyword evidence="2" id="KW-1185">Reference proteome</keyword>
<evidence type="ECO:0000313" key="2">
    <source>
        <dbReference type="Proteomes" id="UP000186102"/>
    </source>
</evidence>
<reference evidence="1 2" key="1">
    <citation type="submission" date="2016-09" db="EMBL/GenBank/DDBJ databases">
        <title>Complete genome of Desulfosporosinus sp. OL.</title>
        <authorList>
            <person name="Mardanov A."/>
            <person name="Beletsky A."/>
            <person name="Panova A."/>
            <person name="Karnachuk O."/>
            <person name="Ravin N."/>
        </authorList>
    </citation>
    <scope>NUCLEOTIDE SEQUENCE [LARGE SCALE GENOMIC DNA]</scope>
    <source>
        <strain evidence="1 2">OL</strain>
    </source>
</reference>